<dbReference type="Gene3D" id="2.40.380.10">
    <property type="entry name" value="FomD-like"/>
    <property type="match status" value="1"/>
</dbReference>
<comment type="caution">
    <text evidence="2">The sequence shown here is derived from an EMBL/GenBank/DDBJ whole genome shotgun (WGS) entry which is preliminary data.</text>
</comment>
<proteinExistence type="predicted"/>
<sequence>MTTQRDIANRLGLPVHPPKTEIFDLAARTNTDPKQIVRDVDFYRVEPFGLYLARPMPGHPRLRYLRSWLLPGLGLRISRFDWHPGHERDLDFYLDVVGVERGEESWRTVDHYLDIEVRAGREARLLDVDEFLVATKADLLDEPTARQALETACAAVEGLARHGYDLAEWLRHNGIELSWPGHRS</sequence>
<accession>A0ABP3P368</accession>
<dbReference type="EMBL" id="BAAAGS010000080">
    <property type="protein sequence ID" value="GAA0559273.1"/>
    <property type="molecule type" value="Genomic_DNA"/>
</dbReference>
<dbReference type="InterPro" id="IPR035930">
    <property type="entry name" value="FomD-like_sf"/>
</dbReference>
<reference evidence="3" key="1">
    <citation type="journal article" date="2019" name="Int. J. Syst. Evol. Microbiol.">
        <title>The Global Catalogue of Microorganisms (GCM) 10K type strain sequencing project: providing services to taxonomists for standard genome sequencing and annotation.</title>
        <authorList>
            <consortium name="The Broad Institute Genomics Platform"/>
            <consortium name="The Broad Institute Genome Sequencing Center for Infectious Disease"/>
            <person name="Wu L."/>
            <person name="Ma J."/>
        </authorList>
    </citation>
    <scope>NUCLEOTIDE SEQUENCE [LARGE SCALE GENOMIC DNA]</scope>
    <source>
        <strain evidence="3">JCM 10303</strain>
    </source>
</reference>
<dbReference type="Proteomes" id="UP001500729">
    <property type="component" value="Unassembled WGS sequence"/>
</dbReference>
<evidence type="ECO:0000259" key="1">
    <source>
        <dbReference type="Pfam" id="PF04167"/>
    </source>
</evidence>
<dbReference type="SUPFAM" id="SSF159234">
    <property type="entry name" value="FomD-like"/>
    <property type="match status" value="1"/>
</dbReference>
<feature type="domain" description="DUF402" evidence="1">
    <location>
        <begin position="40"/>
        <end position="164"/>
    </location>
</feature>
<evidence type="ECO:0000313" key="3">
    <source>
        <dbReference type="Proteomes" id="UP001500729"/>
    </source>
</evidence>
<dbReference type="InterPro" id="IPR007295">
    <property type="entry name" value="DUF402"/>
</dbReference>
<name>A0ABP3P368_SACER</name>
<dbReference type="RefSeq" id="WP_009950266.1">
    <property type="nucleotide sequence ID" value="NZ_BAAAGS010000080.1"/>
</dbReference>
<organism evidence="2 3">
    <name type="scientific">Saccharopolyspora erythraea</name>
    <name type="common">Streptomyces erythraeus</name>
    <dbReference type="NCBI Taxonomy" id="1836"/>
    <lineage>
        <taxon>Bacteria</taxon>
        <taxon>Bacillati</taxon>
        <taxon>Actinomycetota</taxon>
        <taxon>Actinomycetes</taxon>
        <taxon>Pseudonocardiales</taxon>
        <taxon>Pseudonocardiaceae</taxon>
        <taxon>Saccharopolyspora</taxon>
    </lineage>
</organism>
<dbReference type="Pfam" id="PF04167">
    <property type="entry name" value="DUF402"/>
    <property type="match status" value="1"/>
</dbReference>
<keyword evidence="3" id="KW-1185">Reference proteome</keyword>
<dbReference type="PIRSF" id="PIRSF012622">
    <property type="entry name" value="UCP012622"/>
    <property type="match status" value="1"/>
</dbReference>
<protein>
    <submittedName>
        <fullName evidence="2">DUF402 domain-containing protein</fullName>
    </submittedName>
</protein>
<evidence type="ECO:0000313" key="2">
    <source>
        <dbReference type="EMBL" id="GAA0559273.1"/>
    </source>
</evidence>
<gene>
    <name evidence="2" type="ORF">GCM10009533_65760</name>
</gene>
<dbReference type="InterPro" id="IPR014465">
    <property type="entry name" value="UCP012622"/>
</dbReference>